<keyword evidence="2" id="KW-1185">Reference proteome</keyword>
<accession>A6TQV7</accession>
<dbReference type="OrthoDB" id="1697482at2"/>
<dbReference type="InterPro" id="IPR038628">
    <property type="entry name" value="XkdM-like_sf"/>
</dbReference>
<name>A6TQV7_ALKMQ</name>
<reference evidence="2" key="1">
    <citation type="journal article" date="2016" name="Genome Announc.">
        <title>Complete genome sequence of Alkaliphilus metalliredigens strain QYMF, an alkaliphilic and metal-reducing bacterium isolated from borax-contaminated leachate ponds.</title>
        <authorList>
            <person name="Hwang C."/>
            <person name="Copeland A."/>
            <person name="Lucas S."/>
            <person name="Lapidus A."/>
            <person name="Barry K."/>
            <person name="Detter J.C."/>
            <person name="Glavina Del Rio T."/>
            <person name="Hammon N."/>
            <person name="Israni S."/>
            <person name="Dalin E."/>
            <person name="Tice H."/>
            <person name="Pitluck S."/>
            <person name="Chertkov O."/>
            <person name="Brettin T."/>
            <person name="Bruce D."/>
            <person name="Han C."/>
            <person name="Schmutz J."/>
            <person name="Larimer F."/>
            <person name="Land M.L."/>
            <person name="Hauser L."/>
            <person name="Kyrpides N."/>
            <person name="Mikhailova N."/>
            <person name="Ye Q."/>
            <person name="Zhou J."/>
            <person name="Richardson P."/>
            <person name="Fields M.W."/>
        </authorList>
    </citation>
    <scope>NUCLEOTIDE SEQUENCE [LARGE SCALE GENOMIC DNA]</scope>
    <source>
        <strain evidence="2">QYMF</strain>
    </source>
</reference>
<dbReference type="eggNOG" id="ENOG5030DF7">
    <property type="taxonomic scope" value="Bacteria"/>
</dbReference>
<evidence type="ECO:0000313" key="2">
    <source>
        <dbReference type="Proteomes" id="UP000001572"/>
    </source>
</evidence>
<dbReference type="EMBL" id="CP000724">
    <property type="protein sequence ID" value="ABR48575.1"/>
    <property type="molecule type" value="Genomic_DNA"/>
</dbReference>
<dbReference type="SUPFAM" id="SSF69279">
    <property type="entry name" value="Phage tail proteins"/>
    <property type="match status" value="1"/>
</dbReference>
<dbReference type="RefSeq" id="WP_012063550.1">
    <property type="nucleotide sequence ID" value="NC_009633.1"/>
</dbReference>
<sequence length="147" mass="16348">MGKSKIPSNKQINGTFGALWLDGEKLADVDSFESKININYEDVNMAEDLATHKKMTGWAGEGTLALKKVYSTGASLIGQKLKEGIMPVFTMVSKLQDPDAYGAERVSMEEVTFNEFTLAKFAQKELQTEELPFAFADFELIDLIGRR</sequence>
<organism evidence="1 2">
    <name type="scientific">Alkaliphilus metalliredigens (strain QYMF)</name>
    <dbReference type="NCBI Taxonomy" id="293826"/>
    <lineage>
        <taxon>Bacteria</taxon>
        <taxon>Bacillati</taxon>
        <taxon>Bacillota</taxon>
        <taxon>Clostridia</taxon>
        <taxon>Peptostreptococcales</taxon>
        <taxon>Natronincolaceae</taxon>
        <taxon>Alkaliphilus</taxon>
    </lineage>
</organism>
<dbReference type="Gene3D" id="2.30.110.40">
    <property type="entry name" value="Phage tail tube protein"/>
    <property type="match status" value="1"/>
</dbReference>
<dbReference type="STRING" id="293826.Amet_2421"/>
<dbReference type="HOGENOM" id="CLU_139219_1_0_9"/>
<gene>
    <name evidence="1" type="ordered locus">Amet_2421</name>
</gene>
<protein>
    <submittedName>
        <fullName evidence="1">Phage-like element pbsx protein XkdM</fullName>
    </submittedName>
</protein>
<dbReference type="Proteomes" id="UP000001572">
    <property type="component" value="Chromosome"/>
</dbReference>
<dbReference type="Pfam" id="PF09393">
    <property type="entry name" value="DUF2001"/>
    <property type="match status" value="1"/>
</dbReference>
<proteinExistence type="predicted"/>
<dbReference type="KEGG" id="amt:Amet_2421"/>
<dbReference type="InterPro" id="IPR018989">
    <property type="entry name" value="DUF2001"/>
</dbReference>
<evidence type="ECO:0000313" key="1">
    <source>
        <dbReference type="EMBL" id="ABR48575.1"/>
    </source>
</evidence>
<dbReference type="AlphaFoldDB" id="A6TQV7"/>